<dbReference type="Proteomes" id="UP000008672">
    <property type="component" value="Unassembled WGS sequence"/>
</dbReference>
<dbReference type="InterPro" id="IPR041056">
    <property type="entry name" value="DUF5585"/>
</dbReference>
<keyword evidence="6" id="KW-0325">Glycoprotein</keyword>
<dbReference type="EMBL" id="AFYH01015014">
    <property type="status" value="NOT_ANNOTATED_CDS"/>
    <property type="molecule type" value="Genomic_DNA"/>
</dbReference>
<evidence type="ECO:0000256" key="6">
    <source>
        <dbReference type="ARBA" id="ARBA00023180"/>
    </source>
</evidence>
<dbReference type="Pfam" id="PF07502">
    <property type="entry name" value="MANEC"/>
    <property type="match status" value="1"/>
</dbReference>
<dbReference type="GO" id="GO:0016020">
    <property type="term" value="C:membrane"/>
    <property type="evidence" value="ECO:0007669"/>
    <property type="project" value="UniProtKB-SubCell"/>
</dbReference>
<feature type="signal peptide" evidence="8">
    <location>
        <begin position="1"/>
        <end position="22"/>
    </location>
</feature>
<proteinExistence type="predicted"/>
<dbReference type="PROSITE" id="PS50986">
    <property type="entry name" value="MANSC"/>
    <property type="match status" value="1"/>
</dbReference>
<keyword evidence="11" id="KW-1185">Reference proteome</keyword>
<evidence type="ECO:0000256" key="3">
    <source>
        <dbReference type="ARBA" id="ARBA00022729"/>
    </source>
</evidence>
<evidence type="ECO:0000256" key="4">
    <source>
        <dbReference type="ARBA" id="ARBA00022989"/>
    </source>
</evidence>
<feature type="transmembrane region" description="Helical" evidence="7">
    <location>
        <begin position="401"/>
        <end position="421"/>
    </location>
</feature>
<accession>H3BGP2</accession>
<protein>
    <submittedName>
        <fullName evidence="10">MANSC domain containing 1</fullName>
    </submittedName>
</protein>
<dbReference type="InterPro" id="IPR013980">
    <property type="entry name" value="MANSC_dom"/>
</dbReference>
<dbReference type="OMA" id="SQNCPTK"/>
<evidence type="ECO:0000256" key="1">
    <source>
        <dbReference type="ARBA" id="ARBA00004479"/>
    </source>
</evidence>
<dbReference type="EMBL" id="AFYH01015013">
    <property type="status" value="NOT_ANNOTATED_CDS"/>
    <property type="molecule type" value="Genomic_DNA"/>
</dbReference>
<dbReference type="PANTHER" id="PTHR46876:SF3">
    <property type="entry name" value="MANSC DOMAIN CONTAINING 1"/>
    <property type="match status" value="1"/>
</dbReference>
<reference evidence="10" key="2">
    <citation type="submission" date="2025-08" db="UniProtKB">
        <authorList>
            <consortium name="Ensembl"/>
        </authorList>
    </citation>
    <scope>IDENTIFICATION</scope>
</reference>
<dbReference type="GeneTree" id="ENSGT00940000153377"/>
<keyword evidence="2 7" id="KW-0812">Transmembrane</keyword>
<dbReference type="STRING" id="7897.ENSLACP00000021063"/>
<reference evidence="11" key="1">
    <citation type="submission" date="2011-08" db="EMBL/GenBank/DDBJ databases">
        <title>The draft genome of Latimeria chalumnae.</title>
        <authorList>
            <person name="Di Palma F."/>
            <person name="Alfoldi J."/>
            <person name="Johnson J."/>
            <person name="Berlin A."/>
            <person name="Gnerre S."/>
            <person name="Jaffe D."/>
            <person name="MacCallum I."/>
            <person name="Young S."/>
            <person name="Walker B.J."/>
            <person name="Lander E."/>
            <person name="Lindblad-Toh K."/>
        </authorList>
    </citation>
    <scope>NUCLEOTIDE SEQUENCE [LARGE SCALE GENOMIC DNA]</scope>
    <source>
        <strain evidence="11">Wild caught</strain>
    </source>
</reference>
<keyword evidence="5 7" id="KW-0472">Membrane</keyword>
<feature type="domain" description="MANSC" evidence="9">
    <location>
        <begin position="29"/>
        <end position="113"/>
    </location>
</feature>
<dbReference type="HOGENOM" id="CLU_054219_0_0_1"/>
<organism evidence="10 11">
    <name type="scientific">Latimeria chalumnae</name>
    <name type="common">Coelacanth</name>
    <dbReference type="NCBI Taxonomy" id="7897"/>
    <lineage>
        <taxon>Eukaryota</taxon>
        <taxon>Metazoa</taxon>
        <taxon>Chordata</taxon>
        <taxon>Craniata</taxon>
        <taxon>Vertebrata</taxon>
        <taxon>Euteleostomi</taxon>
        <taxon>Coelacanthiformes</taxon>
        <taxon>Coelacanthidae</taxon>
        <taxon>Latimeria</taxon>
    </lineage>
</organism>
<feature type="chain" id="PRO_5003580487" evidence="8">
    <location>
        <begin position="23"/>
        <end position="447"/>
    </location>
</feature>
<keyword evidence="4 7" id="KW-1133">Transmembrane helix</keyword>
<evidence type="ECO:0000259" key="9">
    <source>
        <dbReference type="PROSITE" id="PS50986"/>
    </source>
</evidence>
<reference evidence="10" key="3">
    <citation type="submission" date="2025-09" db="UniProtKB">
        <authorList>
            <consortium name="Ensembl"/>
        </authorList>
    </citation>
    <scope>IDENTIFICATION</scope>
</reference>
<dbReference type="FunCoup" id="H3BGP2">
    <property type="interactions" value="283"/>
</dbReference>
<evidence type="ECO:0000256" key="2">
    <source>
        <dbReference type="ARBA" id="ARBA00022692"/>
    </source>
</evidence>
<dbReference type="SMART" id="SM00765">
    <property type="entry name" value="MANEC"/>
    <property type="match status" value="1"/>
</dbReference>
<keyword evidence="3 8" id="KW-0732">Signal</keyword>
<dbReference type="Ensembl" id="ENSLACT00000021203.1">
    <property type="protein sequence ID" value="ENSLACP00000021063.1"/>
    <property type="gene ID" value="ENSLACG00000018505.1"/>
</dbReference>
<name>H3BGP2_LATCH</name>
<evidence type="ECO:0000313" key="10">
    <source>
        <dbReference type="Ensembl" id="ENSLACP00000021063.1"/>
    </source>
</evidence>
<dbReference type="AlphaFoldDB" id="H3BGP2"/>
<comment type="subcellular location">
    <subcellularLocation>
        <location evidence="1">Membrane</location>
        <topology evidence="1">Single-pass type I membrane protein</topology>
    </subcellularLocation>
</comment>
<dbReference type="InterPro" id="IPR011106">
    <property type="entry name" value="MANSC_N"/>
</dbReference>
<evidence type="ECO:0000256" key="8">
    <source>
        <dbReference type="SAM" id="SignalP"/>
    </source>
</evidence>
<dbReference type="Bgee" id="ENSLACG00000018505">
    <property type="expression patterns" value="Expressed in pelvic fin"/>
</dbReference>
<dbReference type="EMBL" id="AFYH01015012">
    <property type="status" value="NOT_ANNOTATED_CDS"/>
    <property type="molecule type" value="Genomic_DNA"/>
</dbReference>
<evidence type="ECO:0000256" key="7">
    <source>
        <dbReference type="SAM" id="Phobius"/>
    </source>
</evidence>
<dbReference type="EMBL" id="AFYH01015011">
    <property type="status" value="NOT_ANNOTATED_CDS"/>
    <property type="molecule type" value="Genomic_DNA"/>
</dbReference>
<evidence type="ECO:0000313" key="11">
    <source>
        <dbReference type="Proteomes" id="UP000008672"/>
    </source>
</evidence>
<evidence type="ECO:0000256" key="5">
    <source>
        <dbReference type="ARBA" id="ARBA00023136"/>
    </source>
</evidence>
<dbReference type="InParanoid" id="H3BGP2"/>
<gene>
    <name evidence="10" type="primary">MANSC1</name>
</gene>
<dbReference type="eggNOG" id="ENOG502RZBP">
    <property type="taxonomic scope" value="Eukaryota"/>
</dbReference>
<dbReference type="Pfam" id="PF17823">
    <property type="entry name" value="DUF5585"/>
    <property type="match status" value="1"/>
</dbReference>
<dbReference type="PANTHER" id="PTHR46876">
    <property type="entry name" value="LOW-DENSITY LIPOPROTEIN RECEPTOR-RELATED PROTEIN 11"/>
    <property type="match status" value="1"/>
</dbReference>
<sequence length="447" mass="48953">MTWHVAVMLPLLLCVLPSPSAAEHCFTDQMEDVIIDIKAALPLGVRSREPLYTAAAEVCTNLCCDGVKINGQKKCNLVIFDFRKHPQQDNCYLFHCPSAEACPMKTLKGLKSYRIRRVLSTLETLSPLQQSFGLPEAPVWNSDESSDMLQKNTSLFFHLMDKVEEPLGSYKETYEVSSAETKLEGNSSQYPMREMLPLEDHEEQPQPIAMATKVNAVFQMAIAMTSQPVAITATATTNHLLNKSRTITTSTTIGASKNTTEITAKPIMATTTATKIQLATMAQPVSTMKTQPTTTIATTQPMPTTKAQATTTVTTTTQPTTVIITTTITKPITSRTTKPIATSTTIATTQPLTTTVIVTTATSKITNVANKLEHNISSVSFRPDGKTTGQTTDLRAGVRSGLITALLFGVLFLVLVVAVISKRMFESFNRRHYSRVDYLVNGMYVDI</sequence>